<accession>A0A5J5DBW6</accession>
<feature type="region of interest" description="Disordered" evidence="1">
    <location>
        <begin position="1"/>
        <end position="27"/>
    </location>
</feature>
<name>A0A5J5DBW6_9PERO</name>
<dbReference type="EMBL" id="VOFY01000009">
    <property type="protein sequence ID" value="KAA8589341.1"/>
    <property type="molecule type" value="Genomic_DNA"/>
</dbReference>
<dbReference type="AlphaFoldDB" id="A0A5J5DBW6"/>
<comment type="caution">
    <text evidence="2">The sequence shown here is derived from an EMBL/GenBank/DDBJ whole genome shotgun (WGS) entry which is preliminary data.</text>
</comment>
<evidence type="ECO:0000313" key="2">
    <source>
        <dbReference type="EMBL" id="KAA8589341.1"/>
    </source>
</evidence>
<proteinExistence type="predicted"/>
<feature type="non-terminal residue" evidence="2">
    <location>
        <position position="1"/>
    </location>
</feature>
<reference evidence="2 3" key="1">
    <citation type="submission" date="2019-08" db="EMBL/GenBank/DDBJ databases">
        <title>A chromosome-level genome assembly, high-density linkage maps, and genome scans reveal the genomic architecture of hybrid incompatibilities underlying speciation via character displacement in darters (Percidae: Etheostominae).</title>
        <authorList>
            <person name="Moran R.L."/>
            <person name="Catchen J.M."/>
            <person name="Fuller R.C."/>
        </authorList>
    </citation>
    <scope>NUCLEOTIDE SEQUENCE [LARGE SCALE GENOMIC DNA]</scope>
    <source>
        <strain evidence="2">EspeVRDwgs_2016</strain>
        <tissue evidence="2">Muscle</tissue>
    </source>
</reference>
<sequence length="168" mass="18782">SFPLLQGPHPTPPPPPPNPPTPKKLEPAVNSKAVTCPIVTVLVRLLFPALTLEAEEMDLLGDGERRPVTESRRRQRRVPALNFGAPPPLLFRKLSNPDLSPAATAATKSKLHRQLSQDESWARRSSLAMTVYKHTAVHCFLRFLHCHLRLCRLPSVFASLFLLPFSQF</sequence>
<organism evidence="2 3">
    <name type="scientific">Etheostoma spectabile</name>
    <name type="common">orangethroat darter</name>
    <dbReference type="NCBI Taxonomy" id="54343"/>
    <lineage>
        <taxon>Eukaryota</taxon>
        <taxon>Metazoa</taxon>
        <taxon>Chordata</taxon>
        <taxon>Craniata</taxon>
        <taxon>Vertebrata</taxon>
        <taxon>Euteleostomi</taxon>
        <taxon>Actinopterygii</taxon>
        <taxon>Neopterygii</taxon>
        <taxon>Teleostei</taxon>
        <taxon>Neoteleostei</taxon>
        <taxon>Acanthomorphata</taxon>
        <taxon>Eupercaria</taxon>
        <taxon>Perciformes</taxon>
        <taxon>Percoidei</taxon>
        <taxon>Percidae</taxon>
        <taxon>Etheostomatinae</taxon>
        <taxon>Etheostoma</taxon>
    </lineage>
</organism>
<evidence type="ECO:0000313" key="3">
    <source>
        <dbReference type="Proteomes" id="UP000327493"/>
    </source>
</evidence>
<keyword evidence="3" id="KW-1185">Reference proteome</keyword>
<feature type="compositionally biased region" description="Pro residues" evidence="1">
    <location>
        <begin position="9"/>
        <end position="22"/>
    </location>
</feature>
<gene>
    <name evidence="2" type="ORF">FQN60_012706</name>
</gene>
<evidence type="ECO:0000256" key="1">
    <source>
        <dbReference type="SAM" id="MobiDB-lite"/>
    </source>
</evidence>
<protein>
    <submittedName>
        <fullName evidence="2">Uncharacterized protein</fullName>
    </submittedName>
</protein>
<dbReference type="Proteomes" id="UP000327493">
    <property type="component" value="Chromosome 9"/>
</dbReference>